<dbReference type="EMBL" id="QGKW02001660">
    <property type="protein sequence ID" value="KAF2576890.1"/>
    <property type="molecule type" value="Genomic_DNA"/>
</dbReference>
<dbReference type="Proteomes" id="UP000712281">
    <property type="component" value="Unassembled WGS sequence"/>
</dbReference>
<name>A0A8S9J377_BRACR</name>
<sequence>MLCFMELAPSRFGGLGAVFFLFDEEQACAVAFLAIASGVADRGGEIALFFGGGLAGLPSEDRVSPVSSSRSEVSKSGALMHFRVGSAGWWAIDFPFSTAV</sequence>
<comment type="caution">
    <text evidence="1">The sequence shown here is derived from an EMBL/GenBank/DDBJ whole genome shotgun (WGS) entry which is preliminary data.</text>
</comment>
<evidence type="ECO:0000313" key="1">
    <source>
        <dbReference type="EMBL" id="KAF2576890.1"/>
    </source>
</evidence>
<accession>A0A8S9J377</accession>
<evidence type="ECO:0000313" key="2">
    <source>
        <dbReference type="Proteomes" id="UP000712281"/>
    </source>
</evidence>
<proteinExistence type="predicted"/>
<reference evidence="1" key="1">
    <citation type="submission" date="2019-12" db="EMBL/GenBank/DDBJ databases">
        <title>Genome sequencing and annotation of Brassica cretica.</title>
        <authorList>
            <person name="Studholme D.J."/>
            <person name="Sarris P.F."/>
        </authorList>
    </citation>
    <scope>NUCLEOTIDE SEQUENCE</scope>
    <source>
        <strain evidence="1">PFS-001/15</strain>
        <tissue evidence="1">Leaf</tissue>
    </source>
</reference>
<protein>
    <submittedName>
        <fullName evidence="1">Uncharacterized protein</fullName>
    </submittedName>
</protein>
<organism evidence="1 2">
    <name type="scientific">Brassica cretica</name>
    <name type="common">Mustard</name>
    <dbReference type="NCBI Taxonomy" id="69181"/>
    <lineage>
        <taxon>Eukaryota</taxon>
        <taxon>Viridiplantae</taxon>
        <taxon>Streptophyta</taxon>
        <taxon>Embryophyta</taxon>
        <taxon>Tracheophyta</taxon>
        <taxon>Spermatophyta</taxon>
        <taxon>Magnoliopsida</taxon>
        <taxon>eudicotyledons</taxon>
        <taxon>Gunneridae</taxon>
        <taxon>Pentapetalae</taxon>
        <taxon>rosids</taxon>
        <taxon>malvids</taxon>
        <taxon>Brassicales</taxon>
        <taxon>Brassicaceae</taxon>
        <taxon>Brassiceae</taxon>
        <taxon>Brassica</taxon>
    </lineage>
</organism>
<gene>
    <name evidence="1" type="ORF">F2Q68_00003610</name>
</gene>
<dbReference type="AlphaFoldDB" id="A0A8S9J377"/>